<gene>
    <name evidence="2" type="primary">dnaA_3</name>
    <name evidence="2" type="ORF">AGRHK599_LOCUS1231</name>
</gene>
<reference evidence="2 3" key="1">
    <citation type="submission" date="2020-06" db="EMBL/GenBank/DDBJ databases">
        <authorList>
            <person name="De Coninck B."/>
            <person name="Ibrahim H."/>
        </authorList>
    </citation>
    <scope>NUCLEOTIDE SEQUENCE [LARGE SCALE GENOMIC DNA]</scope>
    <source>
        <strain evidence="2">Ag_rhizogenes_K599</strain>
    </source>
</reference>
<name>A0AAN2DCR9_RHIRH</name>
<dbReference type="RefSeq" id="WP_065115680.1">
    <property type="nucleotide sequence ID" value="NZ_CAICSX020000001.1"/>
</dbReference>
<accession>A0AAN2DCR9</accession>
<dbReference type="KEGG" id="aro:B0909_05520"/>
<proteinExistence type="predicted"/>
<organism evidence="2 3">
    <name type="scientific">Rhizobium rhizogenes</name>
    <name type="common">Agrobacterium rhizogenes</name>
    <dbReference type="NCBI Taxonomy" id="359"/>
    <lineage>
        <taxon>Bacteria</taxon>
        <taxon>Pseudomonadati</taxon>
        <taxon>Pseudomonadota</taxon>
        <taxon>Alphaproteobacteria</taxon>
        <taxon>Hyphomicrobiales</taxon>
        <taxon>Rhizobiaceae</taxon>
        <taxon>Rhizobium/Agrobacterium group</taxon>
        <taxon>Rhizobium</taxon>
    </lineage>
</organism>
<dbReference type="InterPro" id="IPR013159">
    <property type="entry name" value="DnaA_C"/>
</dbReference>
<evidence type="ECO:0000313" key="2">
    <source>
        <dbReference type="EMBL" id="CAD0211205.1"/>
    </source>
</evidence>
<evidence type="ECO:0000259" key="1">
    <source>
        <dbReference type="SMART" id="SM00760"/>
    </source>
</evidence>
<protein>
    <submittedName>
        <fullName evidence="2">Chromosomal replication initiator protein DnaA</fullName>
    </submittedName>
</protein>
<dbReference type="AlphaFoldDB" id="A0AAN2DCR9"/>
<dbReference type="EMBL" id="CAICSX020000001">
    <property type="protein sequence ID" value="CAD0211205.1"/>
    <property type="molecule type" value="Genomic_DNA"/>
</dbReference>
<dbReference type="GO" id="GO:0006275">
    <property type="term" value="P:regulation of DNA replication"/>
    <property type="evidence" value="ECO:0007669"/>
    <property type="project" value="InterPro"/>
</dbReference>
<dbReference type="SMART" id="SM00760">
    <property type="entry name" value="Bac_DnaA_C"/>
    <property type="match status" value="1"/>
</dbReference>
<dbReference type="GO" id="GO:0005524">
    <property type="term" value="F:ATP binding"/>
    <property type="evidence" value="ECO:0007669"/>
    <property type="project" value="InterPro"/>
</dbReference>
<dbReference type="SUPFAM" id="SSF48295">
    <property type="entry name" value="TrpR-like"/>
    <property type="match status" value="1"/>
</dbReference>
<dbReference type="Gene3D" id="1.10.1750.10">
    <property type="match status" value="1"/>
</dbReference>
<feature type="domain" description="Chromosomal replication initiator DnaA C-terminal" evidence="1">
    <location>
        <begin position="75"/>
        <end position="144"/>
    </location>
</feature>
<dbReference type="GO" id="GO:0043565">
    <property type="term" value="F:sequence-specific DNA binding"/>
    <property type="evidence" value="ECO:0007669"/>
    <property type="project" value="InterPro"/>
</dbReference>
<dbReference type="GO" id="GO:0006270">
    <property type="term" value="P:DNA replication initiation"/>
    <property type="evidence" value="ECO:0007669"/>
    <property type="project" value="InterPro"/>
</dbReference>
<dbReference type="Pfam" id="PF08299">
    <property type="entry name" value="Bac_DnaA_C"/>
    <property type="match status" value="1"/>
</dbReference>
<sequence length="260" mass="30393">MNQMVTISYEDQLKAQTRARRLRLMGKPKVVNVAKEVIKEAEARKYATRRRPRAYADAHVRAWEAYHSRPANRMTIEECQKQICEREGFDFDLIMSHNRQEHVVDQRDFVIFEVREMFPNVSKSELARRFGKDHSCIHHSLNREAERRGIDEKDLTSVDRAYPTLREDIANGLSLREIANKYGVGSATIGRKVRLLGLSDQLGGRKTRLPQHVIDAIEDEYLSGKTGRDICRRYHISQGHMRDMVRRYGWSELREKARAQ</sequence>
<comment type="caution">
    <text evidence="2">The sequence shown here is derived from an EMBL/GenBank/DDBJ whole genome shotgun (WGS) entry which is preliminary data.</text>
</comment>
<dbReference type="InterPro" id="IPR010921">
    <property type="entry name" value="Trp_repressor/repl_initiator"/>
</dbReference>
<evidence type="ECO:0000313" key="3">
    <source>
        <dbReference type="Proteomes" id="UP000528185"/>
    </source>
</evidence>
<dbReference type="Proteomes" id="UP000528185">
    <property type="component" value="Unassembled WGS sequence"/>
</dbReference>